<protein>
    <recommendedName>
        <fullName evidence="5">LysM domain-containing protein</fullName>
    </recommendedName>
</protein>
<feature type="compositionally biased region" description="Gly residues" evidence="1">
    <location>
        <begin position="21"/>
        <end position="32"/>
    </location>
</feature>
<accession>A0A7W3PC17</accession>
<dbReference type="Proteomes" id="UP000540568">
    <property type="component" value="Unassembled WGS sequence"/>
</dbReference>
<proteinExistence type="predicted"/>
<gene>
    <name evidence="3" type="ORF">FHX71_000098</name>
</gene>
<dbReference type="RefSeq" id="WP_182613934.1">
    <property type="nucleotide sequence ID" value="NZ_BAAATF010000001.1"/>
</dbReference>
<feature type="transmembrane region" description="Helical" evidence="2">
    <location>
        <begin position="94"/>
        <end position="119"/>
    </location>
</feature>
<keyword evidence="2" id="KW-1133">Transmembrane helix</keyword>
<feature type="compositionally biased region" description="Basic and acidic residues" evidence="1">
    <location>
        <begin position="222"/>
        <end position="231"/>
    </location>
</feature>
<feature type="region of interest" description="Disordered" evidence="1">
    <location>
        <begin position="185"/>
        <end position="258"/>
    </location>
</feature>
<dbReference type="CDD" id="cd00118">
    <property type="entry name" value="LysM"/>
    <property type="match status" value="1"/>
</dbReference>
<keyword evidence="2" id="KW-0812">Transmembrane</keyword>
<evidence type="ECO:0000256" key="1">
    <source>
        <dbReference type="SAM" id="MobiDB-lite"/>
    </source>
</evidence>
<dbReference type="InterPro" id="IPR036779">
    <property type="entry name" value="LysM_dom_sf"/>
</dbReference>
<reference evidence="3 4" key="1">
    <citation type="submission" date="2020-07" db="EMBL/GenBank/DDBJ databases">
        <title>Sequencing the genomes of 1000 actinobacteria strains.</title>
        <authorList>
            <person name="Klenk H.-P."/>
        </authorList>
    </citation>
    <scope>NUCLEOTIDE SEQUENCE [LARGE SCALE GENOMIC DNA]</scope>
    <source>
        <strain evidence="3 4">DSM 44121</strain>
    </source>
</reference>
<evidence type="ECO:0000313" key="4">
    <source>
        <dbReference type="Proteomes" id="UP000540568"/>
    </source>
</evidence>
<evidence type="ECO:0008006" key="5">
    <source>
        <dbReference type="Google" id="ProtNLM"/>
    </source>
</evidence>
<evidence type="ECO:0000256" key="2">
    <source>
        <dbReference type="SAM" id="Phobius"/>
    </source>
</evidence>
<evidence type="ECO:0000313" key="3">
    <source>
        <dbReference type="EMBL" id="MBA8806156.1"/>
    </source>
</evidence>
<feature type="transmembrane region" description="Helical" evidence="2">
    <location>
        <begin position="52"/>
        <end position="74"/>
    </location>
</feature>
<organism evidence="3 4">
    <name type="scientific">Promicromonospora sukumoe</name>
    <dbReference type="NCBI Taxonomy" id="88382"/>
    <lineage>
        <taxon>Bacteria</taxon>
        <taxon>Bacillati</taxon>
        <taxon>Actinomycetota</taxon>
        <taxon>Actinomycetes</taxon>
        <taxon>Micrococcales</taxon>
        <taxon>Promicromonosporaceae</taxon>
        <taxon>Promicromonospora</taxon>
    </lineage>
</organism>
<feature type="compositionally biased region" description="Low complexity" evidence="1">
    <location>
        <begin position="189"/>
        <end position="220"/>
    </location>
</feature>
<name>A0A7W3PC17_9MICO</name>
<dbReference type="AlphaFoldDB" id="A0A7W3PC17"/>
<comment type="caution">
    <text evidence="3">The sequence shown here is derived from an EMBL/GenBank/DDBJ whole genome shotgun (WGS) entry which is preliminary data.</text>
</comment>
<feature type="region of interest" description="Disordered" evidence="1">
    <location>
        <begin position="1"/>
        <end position="45"/>
    </location>
</feature>
<feature type="transmembrane region" description="Helical" evidence="2">
    <location>
        <begin position="140"/>
        <end position="159"/>
    </location>
</feature>
<dbReference type="Gene3D" id="3.10.350.10">
    <property type="entry name" value="LysM domain"/>
    <property type="match status" value="1"/>
</dbReference>
<dbReference type="InterPro" id="IPR018392">
    <property type="entry name" value="LysM"/>
</dbReference>
<keyword evidence="2" id="KW-0472">Membrane</keyword>
<sequence>MSTHALEHAPAATEPDDRPGDGGVRPDGGRAGATGSREAALRPGSGGTRRGLLGLAALGVALVAAAVLLGARTWQVGSGLGAAFFPVEDIVELAAVAVGTVAAGWTGGHALLALACVLAGRRGRRWAAGERTVARNAPSIVLRLARVAAGAGVGLALAAPTAMALPHDPAIPAADAGPAVVLDLGWRPTSGSSGESGSSGKEAATGSSRAGSSGEGAASAQPRERDERETANRPGSSASSGAGPGAERSSLVARSRHTDERTVVVEAGDTLWSIAADGIAREADTRAGAGARAGTPAAAEIVDAVGRWHEVNRAVLGADPDLVRPGMVLREP</sequence>
<keyword evidence="4" id="KW-1185">Reference proteome</keyword>
<dbReference type="EMBL" id="JACGWV010000001">
    <property type="protein sequence ID" value="MBA8806156.1"/>
    <property type="molecule type" value="Genomic_DNA"/>
</dbReference>